<evidence type="ECO:0000313" key="1">
    <source>
        <dbReference type="EMBL" id="SFS57377.1"/>
    </source>
</evidence>
<gene>
    <name evidence="1" type="ORF">SAMN04488050_102478</name>
</gene>
<name>A0A1I6QY12_9RHOB</name>
<dbReference type="Gene3D" id="3.40.50.150">
    <property type="entry name" value="Vaccinia Virus protein VP39"/>
    <property type="match status" value="1"/>
</dbReference>
<dbReference type="RefSeq" id="WP_245695956.1">
    <property type="nucleotide sequence ID" value="NZ_FNCL01000001.1"/>
</dbReference>
<protein>
    <recommendedName>
        <fullName evidence="3">Methyltransferase type 12</fullName>
    </recommendedName>
</protein>
<evidence type="ECO:0000313" key="2">
    <source>
        <dbReference type="Proteomes" id="UP000199392"/>
    </source>
</evidence>
<proteinExistence type="predicted"/>
<keyword evidence="2" id="KW-1185">Reference proteome</keyword>
<dbReference type="SUPFAM" id="SSF53335">
    <property type="entry name" value="S-adenosyl-L-methionine-dependent methyltransferases"/>
    <property type="match status" value="1"/>
</dbReference>
<dbReference type="AlphaFoldDB" id="A0A1I6QY12"/>
<dbReference type="Proteomes" id="UP000199392">
    <property type="component" value="Unassembled WGS sequence"/>
</dbReference>
<accession>A0A1I6QY12</accession>
<dbReference type="InterPro" id="IPR029063">
    <property type="entry name" value="SAM-dependent_MTases_sf"/>
</dbReference>
<sequence>MRPGLGAREAQGALAPSLLAKQQIVSTNPYELAGFYESAIADGRHRAIVGGRWEETGRIEISILRDAGLLPHHHLLDIGAGALRLGCKAVPYLEPGHYWATDASRAILLAGHAAELADPARLDPAQLIEDARFDFPGVPDHITHAIAFAVFPHLPMAFLRRALVNLRRFEALERFFFTVFLAPDPVTAMRPYRQPDGVVTHDTRAPYHILAEDVLHLAQGSGWTVTRSNVMLPRGQVLFTAQPVRA</sequence>
<organism evidence="1 2">
    <name type="scientific">Alloyangia pacifica</name>
    <dbReference type="NCBI Taxonomy" id="311180"/>
    <lineage>
        <taxon>Bacteria</taxon>
        <taxon>Pseudomonadati</taxon>
        <taxon>Pseudomonadota</taxon>
        <taxon>Alphaproteobacteria</taxon>
        <taxon>Rhodobacterales</taxon>
        <taxon>Roseobacteraceae</taxon>
        <taxon>Alloyangia</taxon>
    </lineage>
</organism>
<dbReference type="STRING" id="311180.SAMN04488050_102478"/>
<dbReference type="EMBL" id="FOZW01000002">
    <property type="protein sequence ID" value="SFS57377.1"/>
    <property type="molecule type" value="Genomic_DNA"/>
</dbReference>
<reference evidence="2" key="1">
    <citation type="submission" date="2016-10" db="EMBL/GenBank/DDBJ databases">
        <authorList>
            <person name="Varghese N."/>
            <person name="Submissions S."/>
        </authorList>
    </citation>
    <scope>NUCLEOTIDE SEQUENCE [LARGE SCALE GENOMIC DNA]</scope>
    <source>
        <strain evidence="2">DSM 26894</strain>
    </source>
</reference>
<evidence type="ECO:0008006" key="3">
    <source>
        <dbReference type="Google" id="ProtNLM"/>
    </source>
</evidence>